<feature type="non-terminal residue" evidence="1">
    <location>
        <position position="1"/>
    </location>
</feature>
<name>A0A392PBY1_9FABA</name>
<keyword evidence="2" id="KW-1185">Reference proteome</keyword>
<evidence type="ECO:0000313" key="2">
    <source>
        <dbReference type="Proteomes" id="UP000265520"/>
    </source>
</evidence>
<protein>
    <submittedName>
        <fullName evidence="1">Uncharacterized protein</fullName>
    </submittedName>
</protein>
<proteinExistence type="predicted"/>
<reference evidence="1 2" key="1">
    <citation type="journal article" date="2018" name="Front. Plant Sci.">
        <title>Red Clover (Trifolium pratense) and Zigzag Clover (T. medium) - A Picture of Genomic Similarities and Differences.</title>
        <authorList>
            <person name="Dluhosova J."/>
            <person name="Istvanek J."/>
            <person name="Nedelnik J."/>
            <person name="Repkova J."/>
        </authorList>
    </citation>
    <scope>NUCLEOTIDE SEQUENCE [LARGE SCALE GENOMIC DNA]</scope>
    <source>
        <strain evidence="2">cv. 10/8</strain>
        <tissue evidence="1">Leaf</tissue>
    </source>
</reference>
<accession>A0A392PBY1</accession>
<dbReference type="EMBL" id="LXQA010071973">
    <property type="protein sequence ID" value="MCI09262.1"/>
    <property type="molecule type" value="Genomic_DNA"/>
</dbReference>
<evidence type="ECO:0000313" key="1">
    <source>
        <dbReference type="EMBL" id="MCI09262.1"/>
    </source>
</evidence>
<organism evidence="1 2">
    <name type="scientific">Trifolium medium</name>
    <dbReference type="NCBI Taxonomy" id="97028"/>
    <lineage>
        <taxon>Eukaryota</taxon>
        <taxon>Viridiplantae</taxon>
        <taxon>Streptophyta</taxon>
        <taxon>Embryophyta</taxon>
        <taxon>Tracheophyta</taxon>
        <taxon>Spermatophyta</taxon>
        <taxon>Magnoliopsida</taxon>
        <taxon>eudicotyledons</taxon>
        <taxon>Gunneridae</taxon>
        <taxon>Pentapetalae</taxon>
        <taxon>rosids</taxon>
        <taxon>fabids</taxon>
        <taxon>Fabales</taxon>
        <taxon>Fabaceae</taxon>
        <taxon>Papilionoideae</taxon>
        <taxon>50 kb inversion clade</taxon>
        <taxon>NPAAA clade</taxon>
        <taxon>Hologalegina</taxon>
        <taxon>IRL clade</taxon>
        <taxon>Trifolieae</taxon>
        <taxon>Trifolium</taxon>
    </lineage>
</organism>
<sequence length="69" mass="7850">IQVTVYCYYSHAGRQIDVEVSVVEKIAPVEENLEGGEEAGTIIQQEALSNWWNKVAALQRWQRVTNFSP</sequence>
<comment type="caution">
    <text evidence="1">The sequence shown here is derived from an EMBL/GenBank/DDBJ whole genome shotgun (WGS) entry which is preliminary data.</text>
</comment>
<dbReference type="AlphaFoldDB" id="A0A392PBY1"/>
<dbReference type="Proteomes" id="UP000265520">
    <property type="component" value="Unassembled WGS sequence"/>
</dbReference>